<sequence>MHVLEGVAGGDAFGAGLMHGLVNNYADQKCIDFAIAASVSKLTIVGDLNISSQEDIDEVMNSDTAVRLAR</sequence>
<organism evidence="1 2">
    <name type="scientific">Ligilactobacillus salivarius</name>
    <dbReference type="NCBI Taxonomy" id="1624"/>
    <lineage>
        <taxon>Bacteria</taxon>
        <taxon>Bacillati</taxon>
        <taxon>Bacillota</taxon>
        <taxon>Bacilli</taxon>
        <taxon>Lactobacillales</taxon>
        <taxon>Lactobacillaceae</taxon>
        <taxon>Ligilactobacillus</taxon>
    </lineage>
</organism>
<proteinExistence type="predicted"/>
<dbReference type="AlphaFoldDB" id="A0A6A8LU18"/>
<reference evidence="1 2" key="1">
    <citation type="submission" date="2019-11" db="EMBL/GenBank/DDBJ databases">
        <title>Draft Genome Sequence of Plant Growth-Promoting Rhizosphere-Associated Bacteria.</title>
        <authorList>
            <person name="Vasilyev I.Y."/>
            <person name="Radchenko V."/>
            <person name="Ilnitskaya E.V."/>
        </authorList>
    </citation>
    <scope>NUCLEOTIDE SEQUENCE [LARGE SCALE GENOMIC DNA]</scope>
    <source>
        <strain evidence="1 2">VRA_1sq_f</strain>
    </source>
</reference>
<dbReference type="SUPFAM" id="SSF53613">
    <property type="entry name" value="Ribokinase-like"/>
    <property type="match status" value="1"/>
</dbReference>
<protein>
    <recommendedName>
        <fullName evidence="3">2-dehydro-3-deoxygluconokinase</fullName>
    </recommendedName>
</protein>
<dbReference type="Gene3D" id="3.40.1190.20">
    <property type="match status" value="1"/>
</dbReference>
<comment type="caution">
    <text evidence="1">The sequence shown here is derived from an EMBL/GenBank/DDBJ whole genome shotgun (WGS) entry which is preliminary data.</text>
</comment>
<accession>A0A6A8LU18</accession>
<dbReference type="InterPro" id="IPR029056">
    <property type="entry name" value="Ribokinase-like"/>
</dbReference>
<dbReference type="Proteomes" id="UP000437575">
    <property type="component" value="Unassembled WGS sequence"/>
</dbReference>
<name>A0A6A8LU18_9LACO</name>
<gene>
    <name evidence="1" type="ORF">GKC34_13940</name>
</gene>
<evidence type="ECO:0000313" key="2">
    <source>
        <dbReference type="Proteomes" id="UP000437575"/>
    </source>
</evidence>
<evidence type="ECO:0000313" key="1">
    <source>
        <dbReference type="EMBL" id="MSE06781.1"/>
    </source>
</evidence>
<evidence type="ECO:0008006" key="3">
    <source>
        <dbReference type="Google" id="ProtNLM"/>
    </source>
</evidence>
<dbReference type="EMBL" id="WKKZ01001338">
    <property type="protein sequence ID" value="MSE06781.1"/>
    <property type="molecule type" value="Genomic_DNA"/>
</dbReference>